<comment type="subcellular location">
    <subcellularLocation>
        <location evidence="1">Cytoplasm</location>
    </subcellularLocation>
</comment>
<dbReference type="SUPFAM" id="SSF64076">
    <property type="entry name" value="MTH938-like"/>
    <property type="match status" value="1"/>
</dbReference>
<name>A0A917X3R2_9ACTN</name>
<evidence type="ECO:0008006" key="5">
    <source>
        <dbReference type="Google" id="ProtNLM"/>
    </source>
</evidence>
<dbReference type="PANTHER" id="PTHR15811:SF5">
    <property type="entry name" value="MTH938 DOMAIN-CONTAINING PROTEIN"/>
    <property type="match status" value="1"/>
</dbReference>
<dbReference type="EMBL" id="BMPI01000045">
    <property type="protein sequence ID" value="GGM61724.1"/>
    <property type="molecule type" value="Genomic_DNA"/>
</dbReference>
<evidence type="ECO:0000313" key="4">
    <source>
        <dbReference type="Proteomes" id="UP000642070"/>
    </source>
</evidence>
<dbReference type="GO" id="GO:0005737">
    <property type="term" value="C:cytoplasm"/>
    <property type="evidence" value="ECO:0007669"/>
    <property type="project" value="UniProtKB-SubCell"/>
</dbReference>
<dbReference type="FunFam" id="3.40.1230.10:FF:000001">
    <property type="entry name" value="Adipogenesis-associated, Mth938 domain-containing"/>
    <property type="match status" value="1"/>
</dbReference>
<dbReference type="AlphaFoldDB" id="A0A917X3R2"/>
<gene>
    <name evidence="3" type="ORF">GCM10007977_074000</name>
</gene>
<protein>
    <recommendedName>
        <fullName evidence="5">Mth938 domain-containing protein</fullName>
    </recommendedName>
</protein>
<evidence type="ECO:0000313" key="3">
    <source>
        <dbReference type="EMBL" id="GGM61724.1"/>
    </source>
</evidence>
<comment type="caution">
    <text evidence="3">The sequence shown here is derived from an EMBL/GenBank/DDBJ whole genome shotgun (WGS) entry which is preliminary data.</text>
</comment>
<dbReference type="Gene3D" id="3.40.1230.10">
    <property type="entry name" value="MTH938-like"/>
    <property type="match status" value="1"/>
</dbReference>
<dbReference type="InterPro" id="IPR034096">
    <property type="entry name" value="AAMDC"/>
</dbReference>
<dbReference type="Pfam" id="PF04430">
    <property type="entry name" value="DUF498"/>
    <property type="match status" value="1"/>
</dbReference>
<dbReference type="InterPro" id="IPR007523">
    <property type="entry name" value="NDUFAF3/AAMDC"/>
</dbReference>
<evidence type="ECO:0000256" key="2">
    <source>
        <dbReference type="ARBA" id="ARBA00022490"/>
    </source>
</evidence>
<accession>A0A917X3R2</accession>
<keyword evidence="4" id="KW-1185">Reference proteome</keyword>
<dbReference type="CDD" id="cd05126">
    <property type="entry name" value="Mth938"/>
    <property type="match status" value="1"/>
</dbReference>
<dbReference type="PANTHER" id="PTHR15811">
    <property type="entry name" value="MTH938 DOMAIN-CONTAINING PROTEIN"/>
    <property type="match status" value="1"/>
</dbReference>
<evidence type="ECO:0000256" key="1">
    <source>
        <dbReference type="ARBA" id="ARBA00004496"/>
    </source>
</evidence>
<keyword evidence="2" id="KW-0963">Cytoplasm</keyword>
<dbReference type="InterPro" id="IPR036748">
    <property type="entry name" value="MTH938-like_sf"/>
</dbReference>
<sequence>MLERSPRILTSSWGKLQVEGLGVVKDLKAWPGGAREWDWSETGTGHSPGIQLADAEELLANGATVVVLSQGMEERLEVPESTVEALEARGVEVHVAPTPEAIALYNDLTATAAVGGLFHSTC</sequence>
<organism evidence="3 4">
    <name type="scientific">Dactylosporangium sucinum</name>
    <dbReference type="NCBI Taxonomy" id="1424081"/>
    <lineage>
        <taxon>Bacteria</taxon>
        <taxon>Bacillati</taxon>
        <taxon>Actinomycetota</taxon>
        <taxon>Actinomycetes</taxon>
        <taxon>Micromonosporales</taxon>
        <taxon>Micromonosporaceae</taxon>
        <taxon>Dactylosporangium</taxon>
    </lineage>
</organism>
<reference evidence="3" key="2">
    <citation type="submission" date="2020-09" db="EMBL/GenBank/DDBJ databases">
        <authorList>
            <person name="Sun Q."/>
            <person name="Ohkuma M."/>
        </authorList>
    </citation>
    <scope>NUCLEOTIDE SEQUENCE</scope>
    <source>
        <strain evidence="3">JCM 19831</strain>
    </source>
</reference>
<dbReference type="Proteomes" id="UP000642070">
    <property type="component" value="Unassembled WGS sequence"/>
</dbReference>
<dbReference type="RefSeq" id="WP_190254678.1">
    <property type="nucleotide sequence ID" value="NZ_BMPI01000045.1"/>
</dbReference>
<reference evidence="3" key="1">
    <citation type="journal article" date="2014" name="Int. J. Syst. Evol. Microbiol.">
        <title>Complete genome sequence of Corynebacterium casei LMG S-19264T (=DSM 44701T), isolated from a smear-ripened cheese.</title>
        <authorList>
            <consortium name="US DOE Joint Genome Institute (JGI-PGF)"/>
            <person name="Walter F."/>
            <person name="Albersmeier A."/>
            <person name="Kalinowski J."/>
            <person name="Ruckert C."/>
        </authorList>
    </citation>
    <scope>NUCLEOTIDE SEQUENCE</scope>
    <source>
        <strain evidence="3">JCM 19831</strain>
    </source>
</reference>
<proteinExistence type="predicted"/>